<comment type="subunit">
    <text evidence="7">Homohexamer; trimer of dimers.</text>
</comment>
<dbReference type="PANTHER" id="PTHR22960">
    <property type="entry name" value="MOLYBDOPTERIN COFACTOR SYNTHESIS PROTEIN A"/>
    <property type="match status" value="1"/>
</dbReference>
<dbReference type="InterPro" id="IPR047594">
    <property type="entry name" value="MoaC_bact/euk"/>
</dbReference>
<dbReference type="UniPathway" id="UPA00344"/>
<dbReference type="InterPro" id="IPR002820">
    <property type="entry name" value="Mopterin_CF_biosynth-C_dom"/>
</dbReference>
<comment type="catalytic activity">
    <reaction evidence="1 7">
        <text>(8S)-3',8-cyclo-7,8-dihydroguanosine 5'-triphosphate = cyclic pyranopterin phosphate + diphosphate</text>
        <dbReference type="Rhea" id="RHEA:49580"/>
        <dbReference type="ChEBI" id="CHEBI:33019"/>
        <dbReference type="ChEBI" id="CHEBI:59648"/>
        <dbReference type="ChEBI" id="CHEBI:131766"/>
        <dbReference type="EC" id="4.6.1.17"/>
    </reaction>
</comment>
<feature type="binding site" evidence="7">
    <location>
        <begin position="75"/>
        <end position="77"/>
    </location>
    <ligand>
        <name>substrate</name>
    </ligand>
</feature>
<dbReference type="InterPro" id="IPR036522">
    <property type="entry name" value="MoaC_sf"/>
</dbReference>
<evidence type="ECO:0000256" key="7">
    <source>
        <dbReference type="HAMAP-Rule" id="MF_01224"/>
    </source>
</evidence>
<dbReference type="Pfam" id="PF01967">
    <property type="entry name" value="MoaC"/>
    <property type="match status" value="1"/>
</dbReference>
<dbReference type="NCBIfam" id="NF006870">
    <property type="entry name" value="PRK09364.1"/>
    <property type="match status" value="1"/>
</dbReference>
<keyword evidence="5 7" id="KW-0456">Lyase</keyword>
<evidence type="ECO:0000259" key="8">
    <source>
        <dbReference type="Pfam" id="PF01967"/>
    </source>
</evidence>
<dbReference type="GO" id="GO:0006777">
    <property type="term" value="P:Mo-molybdopterin cofactor biosynthetic process"/>
    <property type="evidence" value="ECO:0007669"/>
    <property type="project" value="UniProtKB-UniRule"/>
</dbReference>
<proteinExistence type="inferred from homology"/>
<evidence type="ECO:0000256" key="3">
    <source>
        <dbReference type="ARBA" id="ARBA00012575"/>
    </source>
</evidence>
<comment type="function">
    <text evidence="6 7">Catalyzes the conversion of (8S)-3',8-cyclo-7,8-dihydroguanosine 5'-triphosphate to cyclic pyranopterin monophosphate (cPMP).</text>
</comment>
<feature type="domain" description="Molybdopterin cofactor biosynthesis C (MoaC)" evidence="8">
    <location>
        <begin position="15"/>
        <end position="150"/>
    </location>
</feature>
<evidence type="ECO:0000256" key="4">
    <source>
        <dbReference type="ARBA" id="ARBA00023150"/>
    </source>
</evidence>
<dbReference type="InterPro" id="IPR050105">
    <property type="entry name" value="MoCo_biosynth_MoaA/MoaC"/>
</dbReference>
<dbReference type="NCBIfam" id="TIGR00581">
    <property type="entry name" value="moaC"/>
    <property type="match status" value="1"/>
</dbReference>
<dbReference type="Gene3D" id="3.30.70.640">
    <property type="entry name" value="Molybdopterin cofactor biosynthesis C (MoaC) domain"/>
    <property type="match status" value="1"/>
</dbReference>
<evidence type="ECO:0000313" key="9">
    <source>
        <dbReference type="EMBL" id="HHH86244.1"/>
    </source>
</evidence>
<feature type="active site" evidence="7">
    <location>
        <position position="128"/>
    </location>
</feature>
<comment type="pathway">
    <text evidence="2 7">Cofactor biosynthesis; molybdopterin biosynthesis.</text>
</comment>
<organism evidence="9">
    <name type="scientific">Thermodesulfobacterium geofontis</name>
    <dbReference type="NCBI Taxonomy" id="1295609"/>
    <lineage>
        <taxon>Bacteria</taxon>
        <taxon>Pseudomonadati</taxon>
        <taxon>Thermodesulfobacteriota</taxon>
        <taxon>Thermodesulfobacteria</taxon>
        <taxon>Thermodesulfobacteriales</taxon>
        <taxon>Thermodesulfobacteriaceae</taxon>
        <taxon>Thermodesulfobacterium</taxon>
    </lineage>
</organism>
<evidence type="ECO:0000256" key="6">
    <source>
        <dbReference type="ARBA" id="ARBA00055087"/>
    </source>
</evidence>
<dbReference type="InterPro" id="IPR023045">
    <property type="entry name" value="MoaC"/>
</dbReference>
<evidence type="ECO:0000256" key="2">
    <source>
        <dbReference type="ARBA" id="ARBA00005046"/>
    </source>
</evidence>
<dbReference type="SUPFAM" id="SSF55040">
    <property type="entry name" value="Molybdenum cofactor biosynthesis protein C, MoaC"/>
    <property type="match status" value="1"/>
</dbReference>
<gene>
    <name evidence="7 9" type="primary">moaC</name>
    <name evidence="9" type="ORF">ENL62_01560</name>
</gene>
<name>A0A7V5N1X6_9BACT</name>
<dbReference type="EC" id="4.6.1.17" evidence="3 7"/>
<dbReference type="AlphaFoldDB" id="A0A7V5N1X6"/>
<keyword evidence="4 7" id="KW-0501">Molybdenum cofactor biosynthesis</keyword>
<accession>A0A7V5N1X6</accession>
<reference evidence="9" key="1">
    <citation type="journal article" date="2020" name="mSystems">
        <title>Genome- and Community-Level Interaction Insights into Carbon Utilization and Element Cycling Functions of Hydrothermarchaeota in Hydrothermal Sediment.</title>
        <authorList>
            <person name="Zhou Z."/>
            <person name="Liu Y."/>
            <person name="Xu W."/>
            <person name="Pan J."/>
            <person name="Luo Z.H."/>
            <person name="Li M."/>
        </authorList>
    </citation>
    <scope>NUCLEOTIDE SEQUENCE [LARGE SCALE GENOMIC DNA]</scope>
    <source>
        <strain evidence="9">SpSt-1011</strain>
    </source>
</reference>
<feature type="binding site" evidence="7">
    <location>
        <begin position="113"/>
        <end position="114"/>
    </location>
    <ligand>
        <name>substrate</name>
    </ligand>
</feature>
<sequence length="161" mass="17702">MSQFSHLTEKGELHMVDVSEKLDTERVAIAKAEVIFPEEIYPQIISQDVPKGDFLACAKVAGILAAKKTSELIPLCHPLPISKIDIEFKFITEKFAIEITGKVKTVAKTGVEMEALIAVSITALTIYDMCKSLHKGIKITDIRLIYKSGGKSGELILEEKA</sequence>
<dbReference type="CDD" id="cd01420">
    <property type="entry name" value="MoaC_PE"/>
    <property type="match status" value="1"/>
</dbReference>
<comment type="similarity">
    <text evidence="7">Belongs to the MoaC family.</text>
</comment>
<dbReference type="GO" id="GO:0061799">
    <property type="term" value="F:cyclic pyranopterin monophosphate synthase activity"/>
    <property type="evidence" value="ECO:0007669"/>
    <property type="project" value="UniProtKB-UniRule"/>
</dbReference>
<dbReference type="HAMAP" id="MF_01224_B">
    <property type="entry name" value="MoaC_B"/>
    <property type="match status" value="1"/>
</dbReference>
<dbReference type="EMBL" id="DRUQ01000098">
    <property type="protein sequence ID" value="HHH86244.1"/>
    <property type="molecule type" value="Genomic_DNA"/>
</dbReference>
<protein>
    <recommendedName>
        <fullName evidence="3 7">Cyclic pyranopterin monophosphate synthase</fullName>
        <ecNumber evidence="3 7">4.6.1.17</ecNumber>
    </recommendedName>
    <alternativeName>
        <fullName evidence="7">Molybdenum cofactor biosynthesis protein C</fullName>
    </alternativeName>
</protein>
<evidence type="ECO:0000256" key="1">
    <source>
        <dbReference type="ARBA" id="ARBA00001637"/>
    </source>
</evidence>
<evidence type="ECO:0000256" key="5">
    <source>
        <dbReference type="ARBA" id="ARBA00023239"/>
    </source>
</evidence>
<comment type="caution">
    <text evidence="9">The sequence shown here is derived from an EMBL/GenBank/DDBJ whole genome shotgun (WGS) entry which is preliminary data.</text>
</comment>